<proteinExistence type="predicted"/>
<sequence>MSPEPAPLGTAALREGGPPNCVTPPAPEPPAERPGVPASSFPSLPVPDVFAALGSSPRGLTPPETAARQARDGPNLLPGAGRGQV</sequence>
<protein>
    <recommendedName>
        <fullName evidence="2">Cation-transporting P-type ATPase N-terminal domain-containing protein</fullName>
    </recommendedName>
</protein>
<accession>A0A919D727</accession>
<name>A0A919D727_9ACTN</name>
<dbReference type="RefSeq" id="WP_229882303.1">
    <property type="nucleotide sequence ID" value="NZ_BMVG01000041.1"/>
</dbReference>
<keyword evidence="4" id="KW-1185">Reference proteome</keyword>
<dbReference type="Pfam" id="PF00690">
    <property type="entry name" value="Cation_ATPase_N"/>
    <property type="match status" value="1"/>
</dbReference>
<evidence type="ECO:0000313" key="3">
    <source>
        <dbReference type="EMBL" id="GHE13506.1"/>
    </source>
</evidence>
<evidence type="ECO:0000313" key="4">
    <source>
        <dbReference type="Proteomes" id="UP000655443"/>
    </source>
</evidence>
<gene>
    <name evidence="3" type="ORF">GCM10010339_80690</name>
</gene>
<dbReference type="Proteomes" id="UP000655443">
    <property type="component" value="Unassembled WGS sequence"/>
</dbReference>
<evidence type="ECO:0000256" key="1">
    <source>
        <dbReference type="SAM" id="MobiDB-lite"/>
    </source>
</evidence>
<dbReference type="EMBL" id="BMVG01000041">
    <property type="protein sequence ID" value="GHE13506.1"/>
    <property type="molecule type" value="Genomic_DNA"/>
</dbReference>
<dbReference type="AlphaFoldDB" id="A0A919D727"/>
<evidence type="ECO:0000259" key="2">
    <source>
        <dbReference type="Pfam" id="PF00690"/>
    </source>
</evidence>
<comment type="caution">
    <text evidence="3">The sequence shown here is derived from an EMBL/GenBank/DDBJ whole genome shotgun (WGS) entry which is preliminary data.</text>
</comment>
<dbReference type="InterPro" id="IPR004014">
    <property type="entry name" value="ATPase_P-typ_cation-transptr_N"/>
</dbReference>
<organism evidence="3 4">
    <name type="scientific">Streptomyces alanosinicus</name>
    <dbReference type="NCBI Taxonomy" id="68171"/>
    <lineage>
        <taxon>Bacteria</taxon>
        <taxon>Bacillati</taxon>
        <taxon>Actinomycetota</taxon>
        <taxon>Actinomycetes</taxon>
        <taxon>Kitasatosporales</taxon>
        <taxon>Streptomycetaceae</taxon>
        <taxon>Streptomyces</taxon>
    </lineage>
</organism>
<feature type="domain" description="Cation-transporting P-type ATPase N-terminal" evidence="2">
    <location>
        <begin position="43"/>
        <end position="79"/>
    </location>
</feature>
<reference evidence="3" key="1">
    <citation type="journal article" date="2014" name="Int. J. Syst. Evol. Microbiol.">
        <title>Complete genome sequence of Corynebacterium casei LMG S-19264T (=DSM 44701T), isolated from a smear-ripened cheese.</title>
        <authorList>
            <consortium name="US DOE Joint Genome Institute (JGI-PGF)"/>
            <person name="Walter F."/>
            <person name="Albersmeier A."/>
            <person name="Kalinowski J."/>
            <person name="Ruckert C."/>
        </authorList>
    </citation>
    <scope>NUCLEOTIDE SEQUENCE</scope>
    <source>
        <strain evidence="3">JCM 4714</strain>
    </source>
</reference>
<reference evidence="3" key="2">
    <citation type="submission" date="2020-09" db="EMBL/GenBank/DDBJ databases">
        <authorList>
            <person name="Sun Q."/>
            <person name="Ohkuma M."/>
        </authorList>
    </citation>
    <scope>NUCLEOTIDE SEQUENCE</scope>
    <source>
        <strain evidence="3">JCM 4714</strain>
    </source>
</reference>
<feature type="region of interest" description="Disordered" evidence="1">
    <location>
        <begin position="1"/>
        <end position="85"/>
    </location>
</feature>